<feature type="transmembrane region" description="Helical" evidence="9">
    <location>
        <begin position="21"/>
        <end position="48"/>
    </location>
</feature>
<evidence type="ECO:0000256" key="4">
    <source>
        <dbReference type="ARBA" id="ARBA00022553"/>
    </source>
</evidence>
<dbReference type="Gene3D" id="3.30.565.10">
    <property type="entry name" value="Histidine kinase-like ATPase, C-terminal domain"/>
    <property type="match status" value="1"/>
</dbReference>
<accession>A0A7Y0EQ93</accession>
<dbReference type="GO" id="GO:0000155">
    <property type="term" value="F:phosphorelay sensor kinase activity"/>
    <property type="evidence" value="ECO:0007669"/>
    <property type="project" value="InterPro"/>
</dbReference>
<dbReference type="Pfam" id="PF00512">
    <property type="entry name" value="HisKA"/>
    <property type="match status" value="1"/>
</dbReference>
<dbReference type="AlphaFoldDB" id="A0A7Y0EQ93"/>
<name>A0A7Y0EQ93_9BIFI</name>
<dbReference type="InterPro" id="IPR036890">
    <property type="entry name" value="HATPase_C_sf"/>
</dbReference>
<evidence type="ECO:0000256" key="3">
    <source>
        <dbReference type="ARBA" id="ARBA00012438"/>
    </source>
</evidence>
<evidence type="ECO:0000313" key="12">
    <source>
        <dbReference type="Proteomes" id="UP000532194"/>
    </source>
</evidence>
<evidence type="ECO:0000256" key="1">
    <source>
        <dbReference type="ARBA" id="ARBA00000085"/>
    </source>
</evidence>
<keyword evidence="8 9" id="KW-1133">Transmembrane helix</keyword>
<dbReference type="PANTHER" id="PTHR45436">
    <property type="entry name" value="SENSOR HISTIDINE KINASE YKOH"/>
    <property type="match status" value="1"/>
</dbReference>
<dbReference type="Proteomes" id="UP000532194">
    <property type="component" value="Unassembled WGS sequence"/>
</dbReference>
<sequence>MKRIGFMIRRSVMRPHVKWSTRAQLIVVIGVVFVLLTAIVAIGTAVIVDRQIDTVTVGRALHADAGTAEQYRQLDSEHSFSANPDDPYVSVGANGTTRELAISASRGNETARNLLLAATVLPIVVFGMLSAVATWIIATRVQHRINCVARQLRTSDRGLLKHAIHVPQRNDAASIITQAYNTAVGDLNETIAREKRFIADASHELKNPLAATSAALEIPLHNGILDDRALPFIEKALASNRGCIILVNRLLELAKIQGLDQAHVDTIDLADIVREALCQLGDSMPSDLSVSIQSESVIVHADELLMIQLAKNLIQNAVEHNCAGGHVWIVTKQDNDARDTCYAMLMVSNTGEDLTNIAMDDLLVPFNRGHASRTSARGSSADLRVNHGLGLSIVHEIVLLHHGMMNLQARAEGGLSVTVRIPLDSYEN</sequence>
<dbReference type="EC" id="2.7.13.3" evidence="3"/>
<dbReference type="Pfam" id="PF02518">
    <property type="entry name" value="HATPase_c"/>
    <property type="match status" value="1"/>
</dbReference>
<protein>
    <recommendedName>
        <fullName evidence="3">histidine kinase</fullName>
        <ecNumber evidence="3">2.7.13.3</ecNumber>
    </recommendedName>
</protein>
<dbReference type="RefSeq" id="WP_169172469.1">
    <property type="nucleotide sequence ID" value="NZ_JAAIII010000004.1"/>
</dbReference>
<gene>
    <name evidence="11" type="ORF">G1C95_1648</name>
</gene>
<comment type="catalytic activity">
    <reaction evidence="1">
        <text>ATP + protein L-histidine = ADP + protein N-phospho-L-histidine.</text>
        <dbReference type="EC" id="2.7.13.3"/>
    </reaction>
</comment>
<dbReference type="PROSITE" id="PS50109">
    <property type="entry name" value="HIS_KIN"/>
    <property type="match status" value="1"/>
</dbReference>
<dbReference type="InterPro" id="IPR036097">
    <property type="entry name" value="HisK_dim/P_sf"/>
</dbReference>
<dbReference type="PANTHER" id="PTHR45436:SF5">
    <property type="entry name" value="SENSOR HISTIDINE KINASE TRCS"/>
    <property type="match status" value="1"/>
</dbReference>
<evidence type="ECO:0000256" key="8">
    <source>
        <dbReference type="ARBA" id="ARBA00022989"/>
    </source>
</evidence>
<comment type="subcellular location">
    <subcellularLocation>
        <location evidence="2">Cell membrane</location>
    </subcellularLocation>
</comment>
<reference evidence="11 12" key="1">
    <citation type="submission" date="2020-02" db="EMBL/GenBank/DDBJ databases">
        <title>Characterization of phylogenetic diversity of novel bifidobacterial species isolated in Czech ZOOs.</title>
        <authorList>
            <person name="Lugli G.A."/>
            <person name="Vera N.B."/>
            <person name="Ventura M."/>
        </authorList>
    </citation>
    <scope>NUCLEOTIDE SEQUENCE [LARGE SCALE GENOMIC DNA]</scope>
    <source>
        <strain evidence="11 12">DSM 109957</strain>
    </source>
</reference>
<evidence type="ECO:0000256" key="5">
    <source>
        <dbReference type="ARBA" id="ARBA00022679"/>
    </source>
</evidence>
<keyword evidence="4" id="KW-0597">Phosphoprotein</keyword>
<keyword evidence="6 9" id="KW-0812">Transmembrane</keyword>
<proteinExistence type="predicted"/>
<dbReference type="InterPro" id="IPR003661">
    <property type="entry name" value="HisK_dim/P_dom"/>
</dbReference>
<dbReference type="InterPro" id="IPR050428">
    <property type="entry name" value="TCS_sensor_his_kinase"/>
</dbReference>
<feature type="domain" description="Histidine kinase" evidence="10">
    <location>
        <begin position="200"/>
        <end position="425"/>
    </location>
</feature>
<keyword evidence="12" id="KW-1185">Reference proteome</keyword>
<evidence type="ECO:0000256" key="6">
    <source>
        <dbReference type="ARBA" id="ARBA00022692"/>
    </source>
</evidence>
<dbReference type="InterPro" id="IPR005467">
    <property type="entry name" value="His_kinase_dom"/>
</dbReference>
<dbReference type="Gene3D" id="1.10.287.130">
    <property type="match status" value="1"/>
</dbReference>
<evidence type="ECO:0000256" key="9">
    <source>
        <dbReference type="SAM" id="Phobius"/>
    </source>
</evidence>
<dbReference type="GO" id="GO:0005886">
    <property type="term" value="C:plasma membrane"/>
    <property type="evidence" value="ECO:0007669"/>
    <property type="project" value="UniProtKB-SubCell"/>
</dbReference>
<comment type="caution">
    <text evidence="11">The sequence shown here is derived from an EMBL/GenBank/DDBJ whole genome shotgun (WGS) entry which is preliminary data.</text>
</comment>
<dbReference type="SMART" id="SM00387">
    <property type="entry name" value="HATPase_c"/>
    <property type="match status" value="1"/>
</dbReference>
<feature type="transmembrane region" description="Helical" evidence="9">
    <location>
        <begin position="114"/>
        <end position="138"/>
    </location>
</feature>
<dbReference type="SUPFAM" id="SSF55874">
    <property type="entry name" value="ATPase domain of HSP90 chaperone/DNA topoisomerase II/histidine kinase"/>
    <property type="match status" value="1"/>
</dbReference>
<dbReference type="SUPFAM" id="SSF47384">
    <property type="entry name" value="Homodimeric domain of signal transducing histidine kinase"/>
    <property type="match status" value="1"/>
</dbReference>
<dbReference type="InterPro" id="IPR003594">
    <property type="entry name" value="HATPase_dom"/>
</dbReference>
<keyword evidence="9" id="KW-0472">Membrane</keyword>
<evidence type="ECO:0000256" key="7">
    <source>
        <dbReference type="ARBA" id="ARBA00022777"/>
    </source>
</evidence>
<keyword evidence="5" id="KW-0808">Transferase</keyword>
<evidence type="ECO:0000256" key="2">
    <source>
        <dbReference type="ARBA" id="ARBA00004236"/>
    </source>
</evidence>
<dbReference type="CDD" id="cd00082">
    <property type="entry name" value="HisKA"/>
    <property type="match status" value="1"/>
</dbReference>
<keyword evidence="7 11" id="KW-0418">Kinase</keyword>
<dbReference type="SMART" id="SM00388">
    <property type="entry name" value="HisKA"/>
    <property type="match status" value="1"/>
</dbReference>
<organism evidence="11 12">
    <name type="scientific">Bifidobacterium oedipodis</name>
    <dbReference type="NCBI Taxonomy" id="2675322"/>
    <lineage>
        <taxon>Bacteria</taxon>
        <taxon>Bacillati</taxon>
        <taxon>Actinomycetota</taxon>
        <taxon>Actinomycetes</taxon>
        <taxon>Bifidobacteriales</taxon>
        <taxon>Bifidobacteriaceae</taxon>
        <taxon>Bifidobacterium</taxon>
    </lineage>
</organism>
<evidence type="ECO:0000259" key="10">
    <source>
        <dbReference type="PROSITE" id="PS50109"/>
    </source>
</evidence>
<evidence type="ECO:0000313" key="11">
    <source>
        <dbReference type="EMBL" id="NMM94461.1"/>
    </source>
</evidence>
<dbReference type="EMBL" id="JAAIII010000004">
    <property type="protein sequence ID" value="NMM94461.1"/>
    <property type="molecule type" value="Genomic_DNA"/>
</dbReference>